<name>A0A0C3S8F5_PHLG1</name>
<proteinExistence type="predicted"/>
<reference evidence="1 2" key="1">
    <citation type="journal article" date="2014" name="PLoS Genet.">
        <title>Analysis of the Phlebiopsis gigantea genome, transcriptome and secretome provides insight into its pioneer colonization strategies of wood.</title>
        <authorList>
            <person name="Hori C."/>
            <person name="Ishida T."/>
            <person name="Igarashi K."/>
            <person name="Samejima M."/>
            <person name="Suzuki H."/>
            <person name="Master E."/>
            <person name="Ferreira P."/>
            <person name="Ruiz-Duenas F.J."/>
            <person name="Held B."/>
            <person name="Canessa P."/>
            <person name="Larrondo L.F."/>
            <person name="Schmoll M."/>
            <person name="Druzhinina I.S."/>
            <person name="Kubicek C.P."/>
            <person name="Gaskell J.A."/>
            <person name="Kersten P."/>
            <person name="St John F."/>
            <person name="Glasner J."/>
            <person name="Sabat G."/>
            <person name="Splinter BonDurant S."/>
            <person name="Syed K."/>
            <person name="Yadav J."/>
            <person name="Mgbeahuruike A.C."/>
            <person name="Kovalchuk A."/>
            <person name="Asiegbu F.O."/>
            <person name="Lackner G."/>
            <person name="Hoffmeister D."/>
            <person name="Rencoret J."/>
            <person name="Gutierrez A."/>
            <person name="Sun H."/>
            <person name="Lindquist E."/>
            <person name="Barry K."/>
            <person name="Riley R."/>
            <person name="Grigoriev I.V."/>
            <person name="Henrissat B."/>
            <person name="Kues U."/>
            <person name="Berka R.M."/>
            <person name="Martinez A.T."/>
            <person name="Covert S.F."/>
            <person name="Blanchette R.A."/>
            <person name="Cullen D."/>
        </authorList>
    </citation>
    <scope>NUCLEOTIDE SEQUENCE [LARGE SCALE GENOMIC DNA]</scope>
    <source>
        <strain evidence="1 2">11061_1 CR5-6</strain>
    </source>
</reference>
<dbReference type="Proteomes" id="UP000053257">
    <property type="component" value="Unassembled WGS sequence"/>
</dbReference>
<protein>
    <recommendedName>
        <fullName evidence="3">F-box domain-containing protein</fullName>
    </recommendedName>
</protein>
<accession>A0A0C3S8F5</accession>
<evidence type="ECO:0000313" key="1">
    <source>
        <dbReference type="EMBL" id="KIP07372.1"/>
    </source>
</evidence>
<evidence type="ECO:0008006" key="3">
    <source>
        <dbReference type="Google" id="ProtNLM"/>
    </source>
</evidence>
<dbReference type="STRING" id="745531.A0A0C3S8F5"/>
<dbReference type="HOGENOM" id="CLU_650706_0_0_1"/>
<sequence>MAVMSTMLPYELIGMILDYFEADKAELAKCTLVARSWVQPGRYHLFRTLTVVQTQEHDGLAAFHRFLESARGQPYAPYVQGLCLRGVRLDDDEFWEPTLDLHALGAVVHLLSRLQVVNLDRVRLAGLATDGPAPQTCESVVRLNIARICTWTFHDLKDCVDVVHLFPGLKHFYTDNLRRYVRDTGRVCEYPPPADHRPFSSKLQLAEVTHRTFGPCSSLLDYFAHALNLSNLTSVVLWHLLPDEIASVGRFLAAVGRSLRRLDISLADCFIPEEYEVDPQPLWKSLQLSKCEVLETFLLYIALDYDPELPRPPIEYHPHWFSVELILAELPPSVQEVHLALQDDNEPEWLEEVLHDVRWRHVAKSVKRLPSLRKLFVYSEGRQVGWYRVPVEAWTQELLCAKLPDAKARGVLDFSAPPTRTL</sequence>
<dbReference type="AlphaFoldDB" id="A0A0C3S8F5"/>
<keyword evidence="2" id="KW-1185">Reference proteome</keyword>
<organism evidence="1 2">
    <name type="scientific">Phlebiopsis gigantea (strain 11061_1 CR5-6)</name>
    <name type="common">White-rot fungus</name>
    <name type="synonym">Peniophora gigantea</name>
    <dbReference type="NCBI Taxonomy" id="745531"/>
    <lineage>
        <taxon>Eukaryota</taxon>
        <taxon>Fungi</taxon>
        <taxon>Dikarya</taxon>
        <taxon>Basidiomycota</taxon>
        <taxon>Agaricomycotina</taxon>
        <taxon>Agaricomycetes</taxon>
        <taxon>Polyporales</taxon>
        <taxon>Phanerochaetaceae</taxon>
        <taxon>Phlebiopsis</taxon>
    </lineage>
</organism>
<evidence type="ECO:0000313" key="2">
    <source>
        <dbReference type="Proteomes" id="UP000053257"/>
    </source>
</evidence>
<dbReference type="OrthoDB" id="2804473at2759"/>
<gene>
    <name evidence="1" type="ORF">PHLGIDRAFT_35458</name>
</gene>
<dbReference type="EMBL" id="KN840498">
    <property type="protein sequence ID" value="KIP07372.1"/>
    <property type="molecule type" value="Genomic_DNA"/>
</dbReference>